<accession>A0A9W7GCJ7</accession>
<organism evidence="2 3">
    <name type="scientific">Triparma columacea</name>
    <dbReference type="NCBI Taxonomy" id="722753"/>
    <lineage>
        <taxon>Eukaryota</taxon>
        <taxon>Sar</taxon>
        <taxon>Stramenopiles</taxon>
        <taxon>Ochrophyta</taxon>
        <taxon>Bolidophyceae</taxon>
        <taxon>Parmales</taxon>
        <taxon>Triparmaceae</taxon>
        <taxon>Triparma</taxon>
    </lineage>
</organism>
<dbReference type="EMBL" id="BRYA01000116">
    <property type="protein sequence ID" value="GMI40006.1"/>
    <property type="molecule type" value="Genomic_DNA"/>
</dbReference>
<protein>
    <submittedName>
        <fullName evidence="2">Uncharacterized protein</fullName>
    </submittedName>
</protein>
<evidence type="ECO:0000313" key="3">
    <source>
        <dbReference type="Proteomes" id="UP001165065"/>
    </source>
</evidence>
<sequence>MASPGEKSTPRKKLDSALMLDEQLNNSHDMEEEENSGAGKFEPKPPRREEKREYKAKVREVADELVKGVIGNFEKFGVGGAGHK</sequence>
<gene>
    <name evidence="2" type="ORF">TrCOL_g13883</name>
</gene>
<proteinExistence type="predicted"/>
<feature type="region of interest" description="Disordered" evidence="1">
    <location>
        <begin position="1"/>
        <end position="55"/>
    </location>
</feature>
<reference evidence="3" key="1">
    <citation type="journal article" date="2023" name="Commun. Biol.">
        <title>Genome analysis of Parmales, the sister group of diatoms, reveals the evolutionary specialization of diatoms from phago-mixotrophs to photoautotrophs.</title>
        <authorList>
            <person name="Ban H."/>
            <person name="Sato S."/>
            <person name="Yoshikawa S."/>
            <person name="Yamada K."/>
            <person name="Nakamura Y."/>
            <person name="Ichinomiya M."/>
            <person name="Sato N."/>
            <person name="Blanc-Mathieu R."/>
            <person name="Endo H."/>
            <person name="Kuwata A."/>
            <person name="Ogata H."/>
        </authorList>
    </citation>
    <scope>NUCLEOTIDE SEQUENCE [LARGE SCALE GENOMIC DNA]</scope>
</reference>
<keyword evidence="3" id="KW-1185">Reference proteome</keyword>
<feature type="compositionally biased region" description="Basic and acidic residues" evidence="1">
    <location>
        <begin position="41"/>
        <end position="55"/>
    </location>
</feature>
<comment type="caution">
    <text evidence="2">The sequence shown here is derived from an EMBL/GenBank/DDBJ whole genome shotgun (WGS) entry which is preliminary data.</text>
</comment>
<evidence type="ECO:0000256" key="1">
    <source>
        <dbReference type="SAM" id="MobiDB-lite"/>
    </source>
</evidence>
<dbReference type="AlphaFoldDB" id="A0A9W7GCJ7"/>
<name>A0A9W7GCJ7_9STRA</name>
<dbReference type="Proteomes" id="UP001165065">
    <property type="component" value="Unassembled WGS sequence"/>
</dbReference>
<evidence type="ECO:0000313" key="2">
    <source>
        <dbReference type="EMBL" id="GMI40006.1"/>
    </source>
</evidence>